<comment type="caution">
    <text evidence="2">The sequence shown here is derived from an EMBL/GenBank/DDBJ whole genome shotgun (WGS) entry which is preliminary data.</text>
</comment>
<dbReference type="GO" id="GO:0003677">
    <property type="term" value="F:DNA binding"/>
    <property type="evidence" value="ECO:0007669"/>
    <property type="project" value="InterPro"/>
</dbReference>
<protein>
    <submittedName>
        <fullName evidence="2">Helix-turn-helix transcriptional regulator</fullName>
    </submittedName>
</protein>
<reference evidence="2 3" key="1">
    <citation type="submission" date="2020-04" db="EMBL/GenBank/DDBJ databases">
        <title>Paenibacillus algicola sp. nov., a novel marine bacterium producing alginate lyase.</title>
        <authorList>
            <person name="Huang H."/>
        </authorList>
    </citation>
    <scope>NUCLEOTIDE SEQUENCE [LARGE SCALE GENOMIC DNA]</scope>
    <source>
        <strain evidence="2 3">L7-75</strain>
    </source>
</reference>
<feature type="domain" description="HTH cro/C1-type" evidence="1">
    <location>
        <begin position="8"/>
        <end position="62"/>
    </location>
</feature>
<dbReference type="SUPFAM" id="SSF47413">
    <property type="entry name" value="lambda repressor-like DNA-binding domains"/>
    <property type="match status" value="1"/>
</dbReference>
<dbReference type="PROSITE" id="PS50943">
    <property type="entry name" value="HTH_CROC1"/>
    <property type="match status" value="1"/>
</dbReference>
<dbReference type="AlphaFoldDB" id="A0A848M5A9"/>
<dbReference type="Gene3D" id="1.10.260.40">
    <property type="entry name" value="lambda repressor-like DNA-binding domains"/>
    <property type="match status" value="1"/>
</dbReference>
<dbReference type="Pfam" id="PF01381">
    <property type="entry name" value="HTH_3"/>
    <property type="match status" value="1"/>
</dbReference>
<proteinExistence type="predicted"/>
<dbReference type="InterPro" id="IPR010982">
    <property type="entry name" value="Lambda_DNA-bd_dom_sf"/>
</dbReference>
<accession>A0A848M5A9</accession>
<dbReference type="InterPro" id="IPR001387">
    <property type="entry name" value="Cro/C1-type_HTH"/>
</dbReference>
<name>A0A848M5A9_PAELE</name>
<sequence>MYSIYQRIEQLIESRGMTKKAFCEQLGISTGNFGDWKRGKTTPSTSKLVEISSFFSVSLDWLIVGRGNPSSSIMEIREDYSMNEGGEQSRTSTLTDEEKQFIQEYVEFTEYRKMKKNKH</sequence>
<dbReference type="SMART" id="SM00530">
    <property type="entry name" value="HTH_XRE"/>
    <property type="match status" value="1"/>
</dbReference>
<keyword evidence="3" id="KW-1185">Reference proteome</keyword>
<dbReference type="Proteomes" id="UP000565468">
    <property type="component" value="Unassembled WGS sequence"/>
</dbReference>
<dbReference type="CDD" id="cd00093">
    <property type="entry name" value="HTH_XRE"/>
    <property type="match status" value="1"/>
</dbReference>
<evidence type="ECO:0000313" key="2">
    <source>
        <dbReference type="EMBL" id="NMO95786.1"/>
    </source>
</evidence>
<evidence type="ECO:0000259" key="1">
    <source>
        <dbReference type="PROSITE" id="PS50943"/>
    </source>
</evidence>
<gene>
    <name evidence="2" type="ORF">HII30_08385</name>
</gene>
<organism evidence="2 3">
    <name type="scientific">Paenibacillus lemnae</name>
    <dbReference type="NCBI Taxonomy" id="1330551"/>
    <lineage>
        <taxon>Bacteria</taxon>
        <taxon>Bacillati</taxon>
        <taxon>Bacillota</taxon>
        <taxon>Bacilli</taxon>
        <taxon>Bacillales</taxon>
        <taxon>Paenibacillaceae</taxon>
        <taxon>Paenibacillus</taxon>
    </lineage>
</organism>
<dbReference type="RefSeq" id="WP_169504554.1">
    <property type="nucleotide sequence ID" value="NZ_JABBPN010000005.1"/>
</dbReference>
<evidence type="ECO:0000313" key="3">
    <source>
        <dbReference type="Proteomes" id="UP000565468"/>
    </source>
</evidence>
<dbReference type="EMBL" id="JABBPN010000005">
    <property type="protein sequence ID" value="NMO95786.1"/>
    <property type="molecule type" value="Genomic_DNA"/>
</dbReference>